<evidence type="ECO:0000256" key="2">
    <source>
        <dbReference type="ARBA" id="ARBA00023163"/>
    </source>
</evidence>
<dbReference type="GO" id="GO:0000127">
    <property type="term" value="C:transcription factor TFIIIC complex"/>
    <property type="evidence" value="ECO:0007669"/>
    <property type="project" value="TreeGrafter"/>
</dbReference>
<dbReference type="RefSeq" id="XP_025601701.1">
    <property type="nucleotide sequence ID" value="XM_025744895.1"/>
</dbReference>
<dbReference type="PANTHER" id="PTHR15052">
    <property type="entry name" value="RNA POLYMERASE III TRANSCRIPTION INITIATION FACTOR COMPLEX SUBUNIT"/>
    <property type="match status" value="1"/>
</dbReference>
<gene>
    <name evidence="5" type="ORF">FA09DRAFT_357996</name>
</gene>
<evidence type="ECO:0008006" key="7">
    <source>
        <dbReference type="Google" id="ProtNLM"/>
    </source>
</evidence>
<dbReference type="InterPro" id="IPR052416">
    <property type="entry name" value="GTF3C_component"/>
</dbReference>
<dbReference type="AlphaFoldDB" id="A0A316ZK85"/>
<dbReference type="PANTHER" id="PTHR15052:SF2">
    <property type="entry name" value="GENERAL TRANSCRIPTION FACTOR 3C POLYPEPTIDE 2"/>
    <property type="match status" value="1"/>
</dbReference>
<evidence type="ECO:0000313" key="5">
    <source>
        <dbReference type="EMBL" id="PWO01423.1"/>
    </source>
</evidence>
<sequence length="773" mass="81711">MPRAAALKARSSLAAALAGDGASLSPESRRVALLRAAADDAESDSADDFAASRSHSAPSAAEEDDEPASEDNAASEDEEMSDAGAQAGSSSKRKQPAGARGKGRTARRATPEVSGKQDAAQGAQASRGVPYFGADGFSYHLRQPALVGALYASPRATHVLESQWPRDGARPQTEMRALELTVERTKRYHAAAMMTAGQDIDVGWWPGKQRAQQHAAGSTAEGSDKIGMPFQLDVAPPVLLEPAEAAPYLAPLASTSSAQPLHPPEVNERLDEQDPVRFVEAPPAATSDVLHLTAGLAAERRKIAIARGQSLRLDSLGLSDPGGHALDAGGHVYGVDFRPTPVPFTEPKEYLVVSASSAVAPRTMLGEAAPRPAPAALQIWSVSAGPAGAATQELLLCHDFGTATQVSWCPAGHDHRAAGSTPRRLGVLAGVFSTGVVAVFAVPHPDDLKAGGTVPRAVKLEPVVLLEVPATCLSWGGGERLAAGCMNGHVVVWPIGDVLRAGKRTALPSHYFEVHDAGILSLAWEMLPPLDFDGEPQEDELPHVVTTASLDGQVICCDIDDPWMTDAKNFTRAHPQITAWSAHLGGVLAERPDEGTTIGLVGNRADTRGQFHSLTAQPGRALSLATTPNHVYYARTSTDGAVYVSSILIDATERRRASRMTQPVYCLDINRSTGELLMKDQLLPRPAYSEDAPTLGWHPRVAVTASAWCPNAGRGLLLATGAACGLVRIDWLGHHLRFEGGEAPEEGAEMQDADDAEEEDEGEEEEEEDGHDD</sequence>
<dbReference type="GO" id="GO:0006383">
    <property type="term" value="P:transcription by RNA polymerase III"/>
    <property type="evidence" value="ECO:0007669"/>
    <property type="project" value="TreeGrafter"/>
</dbReference>
<dbReference type="InterPro" id="IPR015943">
    <property type="entry name" value="WD40/YVTN_repeat-like_dom_sf"/>
</dbReference>
<proteinExistence type="predicted"/>
<comment type="subcellular location">
    <subcellularLocation>
        <location evidence="1">Nucleus</location>
    </subcellularLocation>
</comment>
<dbReference type="InterPro" id="IPR036322">
    <property type="entry name" value="WD40_repeat_dom_sf"/>
</dbReference>
<reference evidence="5 6" key="1">
    <citation type="journal article" date="2018" name="Mol. Biol. Evol.">
        <title>Broad Genomic Sampling Reveals a Smut Pathogenic Ancestry of the Fungal Clade Ustilaginomycotina.</title>
        <authorList>
            <person name="Kijpornyongpan T."/>
            <person name="Mondo S.J."/>
            <person name="Barry K."/>
            <person name="Sandor L."/>
            <person name="Lee J."/>
            <person name="Lipzen A."/>
            <person name="Pangilinan J."/>
            <person name="LaButti K."/>
            <person name="Hainaut M."/>
            <person name="Henrissat B."/>
            <person name="Grigoriev I.V."/>
            <person name="Spatafora J.W."/>
            <person name="Aime M.C."/>
        </authorList>
    </citation>
    <scope>NUCLEOTIDE SEQUENCE [LARGE SCALE GENOMIC DNA]</scope>
    <source>
        <strain evidence="5 6">MCA 4186</strain>
    </source>
</reference>
<accession>A0A316ZK85</accession>
<evidence type="ECO:0000313" key="6">
    <source>
        <dbReference type="Proteomes" id="UP000245946"/>
    </source>
</evidence>
<feature type="compositionally biased region" description="Basic residues" evidence="4">
    <location>
        <begin position="91"/>
        <end position="107"/>
    </location>
</feature>
<organism evidence="5 6">
    <name type="scientific">Tilletiopsis washingtonensis</name>
    <dbReference type="NCBI Taxonomy" id="58919"/>
    <lineage>
        <taxon>Eukaryota</taxon>
        <taxon>Fungi</taxon>
        <taxon>Dikarya</taxon>
        <taxon>Basidiomycota</taxon>
        <taxon>Ustilaginomycotina</taxon>
        <taxon>Exobasidiomycetes</taxon>
        <taxon>Entylomatales</taxon>
        <taxon>Entylomatales incertae sedis</taxon>
        <taxon>Tilletiopsis</taxon>
    </lineage>
</organism>
<evidence type="ECO:0000256" key="1">
    <source>
        <dbReference type="ARBA" id="ARBA00004123"/>
    </source>
</evidence>
<keyword evidence="3" id="KW-0539">Nucleus</keyword>
<feature type="region of interest" description="Disordered" evidence="4">
    <location>
        <begin position="740"/>
        <end position="773"/>
    </location>
</feature>
<keyword evidence="6" id="KW-1185">Reference proteome</keyword>
<dbReference type="GO" id="GO:0005634">
    <property type="term" value="C:nucleus"/>
    <property type="evidence" value="ECO:0007669"/>
    <property type="project" value="UniProtKB-SubCell"/>
</dbReference>
<dbReference type="OrthoDB" id="4703at2759"/>
<evidence type="ECO:0000256" key="3">
    <source>
        <dbReference type="ARBA" id="ARBA00023242"/>
    </source>
</evidence>
<name>A0A316ZK85_9BASI</name>
<feature type="region of interest" description="Disordered" evidence="4">
    <location>
        <begin position="35"/>
        <end position="124"/>
    </location>
</feature>
<dbReference type="EMBL" id="KZ819283">
    <property type="protein sequence ID" value="PWO01423.1"/>
    <property type="molecule type" value="Genomic_DNA"/>
</dbReference>
<dbReference type="Proteomes" id="UP000245946">
    <property type="component" value="Unassembled WGS sequence"/>
</dbReference>
<feature type="compositionally biased region" description="Acidic residues" evidence="4">
    <location>
        <begin position="742"/>
        <end position="773"/>
    </location>
</feature>
<dbReference type="Gene3D" id="2.130.10.10">
    <property type="entry name" value="YVTN repeat-like/Quinoprotein amine dehydrogenase"/>
    <property type="match status" value="1"/>
</dbReference>
<keyword evidence="2" id="KW-0804">Transcription</keyword>
<feature type="compositionally biased region" description="Low complexity" evidence="4">
    <location>
        <begin position="48"/>
        <end position="60"/>
    </location>
</feature>
<feature type="compositionally biased region" description="Acidic residues" evidence="4">
    <location>
        <begin position="61"/>
        <end position="81"/>
    </location>
</feature>
<dbReference type="SUPFAM" id="SSF50978">
    <property type="entry name" value="WD40 repeat-like"/>
    <property type="match status" value="1"/>
</dbReference>
<evidence type="ECO:0000256" key="4">
    <source>
        <dbReference type="SAM" id="MobiDB-lite"/>
    </source>
</evidence>
<dbReference type="GeneID" id="37272439"/>
<protein>
    <recommendedName>
        <fullName evidence="7">WD40 repeat-like protein</fullName>
    </recommendedName>
</protein>
<dbReference type="STRING" id="58919.A0A316ZK85"/>